<dbReference type="InterPro" id="IPR003607">
    <property type="entry name" value="HD/PDEase_dom"/>
</dbReference>
<protein>
    <submittedName>
        <fullName evidence="2">Cyclic di-GMP phosphodiesterase response regulator RpfG</fullName>
        <ecNumber evidence="2">3.1.4.52</ecNumber>
    </submittedName>
    <submittedName>
        <fullName evidence="3">GAF domain-containing protein</fullName>
    </submittedName>
</protein>
<dbReference type="Proteomes" id="UP000295794">
    <property type="component" value="Unassembled WGS sequence"/>
</dbReference>
<accession>A0A377Q8M4</accession>
<evidence type="ECO:0000313" key="4">
    <source>
        <dbReference type="Proteomes" id="UP000255108"/>
    </source>
</evidence>
<feature type="domain" description="HD-GYP" evidence="1">
    <location>
        <begin position="164"/>
        <end position="373"/>
    </location>
</feature>
<proteinExistence type="predicted"/>
<dbReference type="Pfam" id="PF01590">
    <property type="entry name" value="GAF"/>
    <property type="match status" value="1"/>
</dbReference>
<keyword evidence="5" id="KW-1185">Reference proteome</keyword>
<gene>
    <name evidence="2" type="primary">rpfG_11</name>
    <name evidence="3" type="ORF">EV682_103427</name>
    <name evidence="2" type="ORF">NCTC11159_02157</name>
</gene>
<dbReference type="SMART" id="SM00471">
    <property type="entry name" value="HDc"/>
    <property type="match status" value="1"/>
</dbReference>
<dbReference type="Gene3D" id="3.30.450.40">
    <property type="match status" value="1"/>
</dbReference>
<evidence type="ECO:0000313" key="5">
    <source>
        <dbReference type="Proteomes" id="UP000295794"/>
    </source>
</evidence>
<reference evidence="2 4" key="1">
    <citation type="submission" date="2018-06" db="EMBL/GenBank/DDBJ databases">
        <authorList>
            <consortium name="Pathogen Informatics"/>
            <person name="Doyle S."/>
        </authorList>
    </citation>
    <scope>NUCLEOTIDE SEQUENCE [LARGE SCALE GENOMIC DNA]</scope>
    <source>
        <strain evidence="2 4">NCTC11159</strain>
    </source>
</reference>
<evidence type="ECO:0000313" key="2">
    <source>
        <dbReference type="EMBL" id="STQ91085.1"/>
    </source>
</evidence>
<evidence type="ECO:0000313" key="3">
    <source>
        <dbReference type="EMBL" id="TCU88843.1"/>
    </source>
</evidence>
<dbReference type="EMBL" id="SMBT01000003">
    <property type="protein sequence ID" value="TCU88843.1"/>
    <property type="molecule type" value="Genomic_DNA"/>
</dbReference>
<dbReference type="EC" id="3.1.4.52" evidence="2"/>
<dbReference type="Proteomes" id="UP000255108">
    <property type="component" value="Unassembled WGS sequence"/>
</dbReference>
<dbReference type="PANTHER" id="PTHR45228:SF1">
    <property type="entry name" value="CYCLIC DI-GMP PHOSPHODIESTERASE TM_0186"/>
    <property type="match status" value="1"/>
</dbReference>
<dbReference type="Pfam" id="PF13487">
    <property type="entry name" value="HD_5"/>
    <property type="match status" value="1"/>
</dbReference>
<reference evidence="3 5" key="2">
    <citation type="submission" date="2019-03" db="EMBL/GenBank/DDBJ databases">
        <title>Genomic Encyclopedia of Type Strains, Phase IV (KMG-IV): sequencing the most valuable type-strain genomes for metagenomic binning, comparative biology and taxonomic classification.</title>
        <authorList>
            <person name="Goeker M."/>
        </authorList>
    </citation>
    <scope>NUCLEOTIDE SEQUENCE [LARGE SCALE GENOMIC DNA]</scope>
    <source>
        <strain evidence="3 5">DSM 3764</strain>
    </source>
</reference>
<dbReference type="SUPFAM" id="SSF55781">
    <property type="entry name" value="GAF domain-like"/>
    <property type="match status" value="1"/>
</dbReference>
<dbReference type="Gene3D" id="1.10.3210.10">
    <property type="entry name" value="Hypothetical protein af1432"/>
    <property type="match status" value="1"/>
</dbReference>
<dbReference type="SUPFAM" id="SSF109604">
    <property type="entry name" value="HD-domain/PDEase-like"/>
    <property type="match status" value="1"/>
</dbReference>
<dbReference type="CDD" id="cd00077">
    <property type="entry name" value="HDc"/>
    <property type="match status" value="1"/>
</dbReference>
<dbReference type="InterPro" id="IPR003018">
    <property type="entry name" value="GAF"/>
</dbReference>
<evidence type="ECO:0000259" key="1">
    <source>
        <dbReference type="PROSITE" id="PS51832"/>
    </source>
</evidence>
<dbReference type="PANTHER" id="PTHR45228">
    <property type="entry name" value="CYCLIC DI-GMP PHOSPHODIESTERASE TM_0186-RELATED"/>
    <property type="match status" value="1"/>
</dbReference>
<dbReference type="PROSITE" id="PS51832">
    <property type="entry name" value="HD_GYP"/>
    <property type="match status" value="1"/>
</dbReference>
<organism evidence="2 4">
    <name type="scientific">Iodobacter fluviatilis</name>
    <dbReference type="NCBI Taxonomy" id="537"/>
    <lineage>
        <taxon>Bacteria</taxon>
        <taxon>Pseudomonadati</taxon>
        <taxon>Pseudomonadota</taxon>
        <taxon>Betaproteobacteria</taxon>
        <taxon>Neisseriales</taxon>
        <taxon>Chitinibacteraceae</taxon>
        <taxon>Iodobacter</taxon>
    </lineage>
</organism>
<name>A0A377Q8M4_9NEIS</name>
<dbReference type="InterPro" id="IPR052020">
    <property type="entry name" value="Cyclic_di-GMP/3'3'-cGAMP_PDE"/>
</dbReference>
<sequence length="374" mass="41936">MHNATPQFLELGPSAKNMTESVETIHKVISSRYPGVDRVALAIYDSASDTLKTFVSSNHDGVALAAYEAKLQNVPSLRALAKARQSRVVQDIDDSFPKCTEHTAWLKGMGYLSSYTVPVYQRDELAGFIFFDSKSACFFTEESARFLDIFTGLIAQLYLLQLTAVRSLIGTVHIASDLAKVRDLETGNHLERMASYSRIIAKELAHSYSLPDEFVEYVYLFAPLHDIGKVGIPDRILFKPGQLDDEEWRVMRSHVEMGENLIDQIISGLGMVENMSTSVMRNMVAGHHERGDGSGYPRGLLMADIPLEARIVAVADVFDALSNVRPYKLSWTEERVWAELEREAALGRLDAECVNALRGAEQERRRIQDRFADQ</sequence>
<dbReference type="InterPro" id="IPR029016">
    <property type="entry name" value="GAF-like_dom_sf"/>
</dbReference>
<dbReference type="GO" id="GO:0071111">
    <property type="term" value="F:cyclic-guanylate-specific phosphodiesterase activity"/>
    <property type="evidence" value="ECO:0007669"/>
    <property type="project" value="UniProtKB-EC"/>
</dbReference>
<keyword evidence="2" id="KW-0378">Hydrolase</keyword>
<dbReference type="InterPro" id="IPR037522">
    <property type="entry name" value="HD_GYP_dom"/>
</dbReference>
<dbReference type="RefSeq" id="WP_115227332.1">
    <property type="nucleotide sequence ID" value="NZ_CAWOLO010000003.1"/>
</dbReference>
<dbReference type="AlphaFoldDB" id="A0A377Q8M4"/>
<dbReference type="EMBL" id="UGHR01000001">
    <property type="protein sequence ID" value="STQ91085.1"/>
    <property type="molecule type" value="Genomic_DNA"/>
</dbReference>
<dbReference type="OrthoDB" id="9763857at2"/>